<protein>
    <recommendedName>
        <fullName evidence="12">ADP-dependent (S)-NAD(P)H-hydrate dehydratase</fullName>
        <ecNumber evidence="12">4.2.1.136</ecNumber>
    </recommendedName>
    <alternativeName>
        <fullName evidence="12">ADP-dependent NAD(P)HX dehydratase</fullName>
    </alternativeName>
</protein>
<evidence type="ECO:0000256" key="4">
    <source>
        <dbReference type="ARBA" id="ARBA00022741"/>
    </source>
</evidence>
<dbReference type="InterPro" id="IPR004443">
    <property type="entry name" value="YjeF_N_dom"/>
</dbReference>
<feature type="binding site" evidence="12">
    <location>
        <position position="477"/>
    </location>
    <ligand>
        <name>(6S)-NADPHX</name>
        <dbReference type="ChEBI" id="CHEBI:64076"/>
    </ligand>
</feature>
<keyword evidence="7 12" id="KW-0520">NAD</keyword>
<evidence type="ECO:0000256" key="3">
    <source>
        <dbReference type="ARBA" id="ARBA00009524"/>
    </source>
</evidence>
<comment type="catalytic activity">
    <reaction evidence="10 12">
        <text>(6S)-NADHX + ADP = AMP + phosphate + NADH + H(+)</text>
        <dbReference type="Rhea" id="RHEA:32223"/>
        <dbReference type="ChEBI" id="CHEBI:15378"/>
        <dbReference type="ChEBI" id="CHEBI:43474"/>
        <dbReference type="ChEBI" id="CHEBI:57945"/>
        <dbReference type="ChEBI" id="CHEBI:64074"/>
        <dbReference type="ChEBI" id="CHEBI:456215"/>
        <dbReference type="ChEBI" id="CHEBI:456216"/>
        <dbReference type="EC" id="4.2.1.136"/>
    </reaction>
</comment>
<comment type="subunit">
    <text evidence="12">Homotetramer.</text>
</comment>
<evidence type="ECO:0000259" key="14">
    <source>
        <dbReference type="PROSITE" id="PS51383"/>
    </source>
</evidence>
<comment type="function">
    <text evidence="9">Bifunctional enzyme that catalyzes the epimerization of the S- and R-forms of NAD(P)HX and the dehydration of the S-form of NAD(P)HX at the expense of ADP, which is converted to AMP. This allows the repair of both epimers of NAD(P)HX, a damaged form of NAD(P)H that is a result of enzymatic or heat-dependent hydration.</text>
</comment>
<dbReference type="Gene3D" id="3.40.1190.20">
    <property type="match status" value="1"/>
</dbReference>
<comment type="catalytic activity">
    <reaction evidence="11 12">
        <text>(6S)-NADPHX + ADP = AMP + phosphate + NADPH + H(+)</text>
        <dbReference type="Rhea" id="RHEA:32235"/>
        <dbReference type="ChEBI" id="CHEBI:15378"/>
        <dbReference type="ChEBI" id="CHEBI:43474"/>
        <dbReference type="ChEBI" id="CHEBI:57783"/>
        <dbReference type="ChEBI" id="CHEBI:64076"/>
        <dbReference type="ChEBI" id="CHEBI:456215"/>
        <dbReference type="ChEBI" id="CHEBI:456216"/>
        <dbReference type="EC" id="4.2.1.136"/>
    </reaction>
</comment>
<dbReference type="SUPFAM" id="SSF64153">
    <property type="entry name" value="YjeF N-terminal domain-like"/>
    <property type="match status" value="1"/>
</dbReference>
<evidence type="ECO:0000256" key="7">
    <source>
        <dbReference type="ARBA" id="ARBA00023027"/>
    </source>
</evidence>
<dbReference type="Pfam" id="PF03853">
    <property type="entry name" value="YjeF_N"/>
    <property type="match status" value="1"/>
</dbReference>
<dbReference type="EMBL" id="PNHF01000050">
    <property type="protein sequence ID" value="PMC61086.1"/>
    <property type="molecule type" value="Genomic_DNA"/>
</dbReference>
<feature type="region of interest" description="Disordered" evidence="13">
    <location>
        <begin position="191"/>
        <end position="218"/>
    </location>
</feature>
<dbReference type="CDD" id="cd01171">
    <property type="entry name" value="YXKO-related"/>
    <property type="match status" value="1"/>
</dbReference>
<feature type="binding site" evidence="12">
    <location>
        <position position="424"/>
    </location>
    <ligand>
        <name>(6S)-NADPHX</name>
        <dbReference type="ChEBI" id="CHEBI:64076"/>
    </ligand>
</feature>
<dbReference type="GO" id="GO:0052856">
    <property type="term" value="F:NAD(P)HX epimerase activity"/>
    <property type="evidence" value="ECO:0007669"/>
    <property type="project" value="TreeGrafter"/>
</dbReference>
<evidence type="ECO:0000256" key="5">
    <source>
        <dbReference type="ARBA" id="ARBA00022840"/>
    </source>
</evidence>
<dbReference type="InterPro" id="IPR029056">
    <property type="entry name" value="Ribokinase-like"/>
</dbReference>
<accession>A0A2N6SVN9</accession>
<feature type="binding site" evidence="12">
    <location>
        <position position="371"/>
    </location>
    <ligand>
        <name>(6S)-NADPHX</name>
        <dbReference type="ChEBI" id="CHEBI:64076"/>
    </ligand>
</feature>
<dbReference type="Gene3D" id="3.40.50.10260">
    <property type="entry name" value="YjeF N-terminal domain"/>
    <property type="match status" value="1"/>
</dbReference>
<dbReference type="AlphaFoldDB" id="A0A2N6SVN9"/>
<dbReference type="PANTHER" id="PTHR12592">
    <property type="entry name" value="ATP-DEPENDENT (S)-NAD(P)H-HYDRATE DEHYDRATASE FAMILY MEMBER"/>
    <property type="match status" value="1"/>
</dbReference>
<evidence type="ECO:0000313" key="17">
    <source>
        <dbReference type="Proteomes" id="UP000235363"/>
    </source>
</evidence>
<keyword evidence="6 12" id="KW-0521">NADP</keyword>
<evidence type="ECO:0000256" key="9">
    <source>
        <dbReference type="ARBA" id="ARBA00025153"/>
    </source>
</evidence>
<feature type="binding site" evidence="12">
    <location>
        <begin position="527"/>
        <end position="531"/>
    </location>
    <ligand>
        <name>AMP</name>
        <dbReference type="ChEBI" id="CHEBI:456215"/>
    </ligand>
</feature>
<dbReference type="PROSITE" id="PS51383">
    <property type="entry name" value="YJEF_C_3"/>
    <property type="match status" value="1"/>
</dbReference>
<dbReference type="GO" id="GO:0110051">
    <property type="term" value="P:metabolite repair"/>
    <property type="evidence" value="ECO:0007669"/>
    <property type="project" value="TreeGrafter"/>
</dbReference>
<evidence type="ECO:0000256" key="8">
    <source>
        <dbReference type="ARBA" id="ARBA00023239"/>
    </source>
</evidence>
<comment type="similarity">
    <text evidence="2">In the N-terminal section; belongs to the NnrE/AIBP family.</text>
</comment>
<dbReference type="PROSITE" id="PS51385">
    <property type="entry name" value="YJEF_N"/>
    <property type="match status" value="1"/>
</dbReference>
<feature type="domain" description="YjeF N-terminal" evidence="15">
    <location>
        <begin position="10"/>
        <end position="260"/>
    </location>
</feature>
<comment type="function">
    <text evidence="12">Catalyzes the dehydration of the S-form of NAD(P)HX at the expense of ADP, which is converted to AMP. Together with NAD(P)HX epimerase, which catalyzes the epimerization of the S- and R-forms, the enzyme allows the repair of both epimers of NAD(P)HX, a damaged form of NAD(P)H that is a result of enzymatic or heat-dependent hydration.</text>
</comment>
<name>A0A2N6SVN9_9CORY</name>
<evidence type="ECO:0000256" key="2">
    <source>
        <dbReference type="ARBA" id="ARBA00006001"/>
    </source>
</evidence>
<sequence>MEAVFTVDQIRRAEQPLLRAQDEPDELMRHAAKAVADAAKVMLAAPRPYFLGRHATRVLLLAGSGGNGGDALYAGSLLAAEGVGVDAVLLGSAPHERALATFRRRGGALLVDGLPDFPPGLRGGGAPEPLDPARPESARPWGYCLVIDGIAGLGGSGPLREKAARIVRVAAKNHARFLAVDVPSGIVADTGAAEPGASIADPEWEPGDPDEPSPRTLDLPGHVTADVTVTFGGLRFAHALSDQCGEVVVADIALDGDDPELYLRPLETWPAGAQAGRSLHGQLHADLARDAADGTTPTWTYYRSLAVPPRNAFTWPTLYDGDPGDVWTNVGDHPRPPRPGFPRDLEPGAGDDKYSGGVVGVCAGGDLYPGAGVLAATAAVRATSSMVRYVGSGSAEVVRALPEVVAHSSLDDAGRVDAWVVGSGRGTDDAAAAELSELLGRDEPLLVDADAITLLARRPELREKLVAREGETLLTPHAGEFRRLADAMAEADGVGAEGSESIPDPAEHPIDAAKALAVALDCAVLLKGRRTVVAMPAEPGHRAGTVRIIDAGTSWAATPGSGDVLSGLIGAWLAKDGMAGIAPAVTVHARAAEIAARTPAGYAPTSASLIAEAIREATAALAAETAWPTVAE</sequence>
<dbReference type="SUPFAM" id="SSF53613">
    <property type="entry name" value="Ribokinase-like"/>
    <property type="match status" value="1"/>
</dbReference>
<evidence type="ECO:0000256" key="11">
    <source>
        <dbReference type="ARBA" id="ARBA00049209"/>
    </source>
</evidence>
<evidence type="ECO:0000256" key="13">
    <source>
        <dbReference type="SAM" id="MobiDB-lite"/>
    </source>
</evidence>
<evidence type="ECO:0000256" key="10">
    <source>
        <dbReference type="ARBA" id="ARBA00048238"/>
    </source>
</evidence>
<comment type="cofactor">
    <cofactor evidence="1">
        <name>K(+)</name>
        <dbReference type="ChEBI" id="CHEBI:29103"/>
    </cofactor>
</comment>
<dbReference type="Proteomes" id="UP000235363">
    <property type="component" value="Unassembled WGS sequence"/>
</dbReference>
<dbReference type="Pfam" id="PF01256">
    <property type="entry name" value="Carb_kinase"/>
    <property type="match status" value="1"/>
</dbReference>
<feature type="binding site" evidence="12">
    <location>
        <position position="563"/>
    </location>
    <ligand>
        <name>(6S)-NADPHX</name>
        <dbReference type="ChEBI" id="CHEBI:64076"/>
    </ligand>
</feature>
<dbReference type="PANTHER" id="PTHR12592:SF0">
    <property type="entry name" value="ATP-DEPENDENT (S)-NAD(P)H-HYDRATE DEHYDRATASE"/>
    <property type="match status" value="1"/>
</dbReference>
<dbReference type="InterPro" id="IPR000631">
    <property type="entry name" value="CARKD"/>
</dbReference>
<evidence type="ECO:0000313" key="16">
    <source>
        <dbReference type="EMBL" id="PMC61086.1"/>
    </source>
</evidence>
<feature type="compositionally biased region" description="Acidic residues" evidence="13">
    <location>
        <begin position="202"/>
        <end position="211"/>
    </location>
</feature>
<keyword evidence="5 12" id="KW-0067">ATP-binding</keyword>
<evidence type="ECO:0000256" key="6">
    <source>
        <dbReference type="ARBA" id="ARBA00022857"/>
    </source>
</evidence>
<organism evidence="16 17">
    <name type="scientific">Corynebacterium xerosis</name>
    <dbReference type="NCBI Taxonomy" id="1725"/>
    <lineage>
        <taxon>Bacteria</taxon>
        <taxon>Bacillati</taxon>
        <taxon>Actinomycetota</taxon>
        <taxon>Actinomycetes</taxon>
        <taxon>Mycobacteriales</taxon>
        <taxon>Corynebacteriaceae</taxon>
        <taxon>Corynebacterium</taxon>
    </lineage>
</organism>
<dbReference type="GO" id="GO:0005524">
    <property type="term" value="F:ATP binding"/>
    <property type="evidence" value="ECO:0007669"/>
    <property type="project" value="UniProtKB-KW"/>
</dbReference>
<reference evidence="16 17" key="1">
    <citation type="submission" date="2017-09" db="EMBL/GenBank/DDBJ databases">
        <title>Bacterial strain isolated from the female urinary microbiota.</title>
        <authorList>
            <person name="Thomas-White K."/>
            <person name="Kumar N."/>
            <person name="Forster S."/>
            <person name="Putonti C."/>
            <person name="Lawley T."/>
            <person name="Wolfe A.J."/>
        </authorList>
    </citation>
    <scope>NUCLEOTIDE SEQUENCE [LARGE SCALE GENOMIC DNA]</scope>
    <source>
        <strain evidence="16 17">UMB0908</strain>
    </source>
</reference>
<dbReference type="GO" id="GO:0046496">
    <property type="term" value="P:nicotinamide nucleotide metabolic process"/>
    <property type="evidence" value="ECO:0007669"/>
    <property type="project" value="UniProtKB-UniRule"/>
</dbReference>
<evidence type="ECO:0000256" key="1">
    <source>
        <dbReference type="ARBA" id="ARBA00001958"/>
    </source>
</evidence>
<comment type="caution">
    <text evidence="16">The sequence shown here is derived from an EMBL/GenBank/DDBJ whole genome shotgun (WGS) entry which is preliminary data.</text>
</comment>
<feature type="binding site" evidence="12">
    <location>
        <position position="562"/>
    </location>
    <ligand>
        <name>AMP</name>
        <dbReference type="ChEBI" id="CHEBI:456215"/>
    </ligand>
</feature>
<keyword evidence="8 12" id="KW-0456">Lyase</keyword>
<proteinExistence type="inferred from homology"/>
<comment type="similarity">
    <text evidence="3">In the C-terminal section; belongs to the NnrD/CARKD family.</text>
</comment>
<feature type="domain" description="YjeF C-terminal" evidence="14">
    <location>
        <begin position="336"/>
        <end position="621"/>
    </location>
</feature>
<dbReference type="InterPro" id="IPR036652">
    <property type="entry name" value="YjeF_N_dom_sf"/>
</dbReference>
<dbReference type="STRING" id="1725.WU86_03805"/>
<dbReference type="EC" id="4.2.1.136" evidence="12"/>
<evidence type="ECO:0000256" key="12">
    <source>
        <dbReference type="HAMAP-Rule" id="MF_01965"/>
    </source>
</evidence>
<comment type="similarity">
    <text evidence="12">Belongs to the NnrD/CARKD family.</text>
</comment>
<dbReference type="GO" id="GO:0052855">
    <property type="term" value="F:ADP-dependent NAD(P)H-hydrate dehydratase activity"/>
    <property type="evidence" value="ECO:0007669"/>
    <property type="project" value="UniProtKB-UniRule"/>
</dbReference>
<comment type="cofactor">
    <cofactor evidence="12">
        <name>Mg(2+)</name>
        <dbReference type="ChEBI" id="CHEBI:18420"/>
    </cofactor>
</comment>
<dbReference type="RefSeq" id="WP_102214937.1">
    <property type="nucleotide sequence ID" value="NZ_PNHF01000050.1"/>
</dbReference>
<dbReference type="HAMAP" id="MF_01965">
    <property type="entry name" value="NADHX_dehydratase"/>
    <property type="match status" value="1"/>
</dbReference>
<keyword evidence="4 12" id="KW-0547">Nucleotide-binding</keyword>
<gene>
    <name evidence="12" type="primary">nnrD</name>
    <name evidence="16" type="ORF">CJ204_12930</name>
</gene>
<evidence type="ECO:0000259" key="15">
    <source>
        <dbReference type="PROSITE" id="PS51385"/>
    </source>
</evidence>